<evidence type="ECO:0000256" key="4">
    <source>
        <dbReference type="ARBA" id="ARBA00022729"/>
    </source>
</evidence>
<feature type="domain" description="Glycosyl hydrolase family 30 TIM-barrel" evidence="7">
    <location>
        <begin position="7"/>
        <end position="344"/>
    </location>
</feature>
<evidence type="ECO:0000256" key="6">
    <source>
        <dbReference type="RuleBase" id="RU361188"/>
    </source>
</evidence>
<keyword evidence="6" id="KW-0443">Lipid metabolism</keyword>
<dbReference type="AlphaFoldDB" id="V4ADZ3"/>
<dbReference type="SUPFAM" id="SSF51445">
    <property type="entry name" value="(Trans)glycosidases"/>
    <property type="match status" value="1"/>
</dbReference>
<proteinExistence type="inferred from homology"/>
<evidence type="ECO:0000256" key="5">
    <source>
        <dbReference type="ARBA" id="ARBA00022801"/>
    </source>
</evidence>
<dbReference type="Pfam" id="PF17189">
    <property type="entry name" value="Glyco_hydro_30C"/>
    <property type="match status" value="1"/>
</dbReference>
<name>V4ADZ3_LOTGI</name>
<dbReference type="InterPro" id="IPR013780">
    <property type="entry name" value="Glyco_hydro_b"/>
</dbReference>
<feature type="domain" description="Glycosyl hydrolase family 30 beta sandwich" evidence="8">
    <location>
        <begin position="347"/>
        <end position="381"/>
    </location>
</feature>
<comment type="similarity">
    <text evidence="2 6">Belongs to the glycosyl hydrolase 30 family.</text>
</comment>
<comment type="catalytic activity">
    <reaction evidence="1">
        <text>a beta-D-glucosyl-(1&lt;-&gt;1')-N-acylsphing-4-enine + H2O = an N-acylsphing-4-enine + D-glucose</text>
        <dbReference type="Rhea" id="RHEA:13269"/>
        <dbReference type="ChEBI" id="CHEBI:4167"/>
        <dbReference type="ChEBI" id="CHEBI:15377"/>
        <dbReference type="ChEBI" id="CHEBI:22801"/>
        <dbReference type="ChEBI" id="CHEBI:52639"/>
        <dbReference type="EC" id="3.2.1.45"/>
    </reaction>
    <physiologicalReaction direction="left-to-right" evidence="1">
        <dbReference type="Rhea" id="RHEA:13270"/>
    </physiologicalReaction>
</comment>
<sequence>HHQKMLGFGAAMTHSSAYLIYRNTRRNDIMESLFSATKGIGINVIRIPIDGSDFLPGQPYTYADSGNLNDFSIRKDKEYMLPILKQALSINPQLAIIASPWSAPAWMKYAPFWDRSHSTLNGGSFNMKYKDEYATYLVKFLQEYKNENVPIYAITVQNEPGFEADGYPTMKLDAGDEKELVKTLGPKFSSAHISTKIIIYDHNWDHPEYPISILNDPQAKMFIAGSAFHCYGGDRKAPLQVVHAHPDKGIYFTECTGSNADTTWKRVFRWNFVNLFIGQPRVFAKTVLLWNLALDEHHGPVLTTPGCSRGCGCKDCRGVLTIKGKSTFEKNVEYYILQHFTKFVQRGAVRIESTSDVGEGGTLHSVAFKNPDNNIILIVIN</sequence>
<evidence type="ECO:0000256" key="3">
    <source>
        <dbReference type="ARBA" id="ARBA00012658"/>
    </source>
</evidence>
<dbReference type="GO" id="GO:0004348">
    <property type="term" value="F:glucosylceramidase activity"/>
    <property type="evidence" value="ECO:0007669"/>
    <property type="project" value="UniProtKB-EC"/>
</dbReference>
<protein>
    <recommendedName>
        <fullName evidence="3 6">Glucosylceramidase</fullName>
        <ecNumber evidence="3 6">3.2.1.45</ecNumber>
    </recommendedName>
</protein>
<dbReference type="RefSeq" id="XP_009054280.1">
    <property type="nucleotide sequence ID" value="XM_009056032.1"/>
</dbReference>
<dbReference type="InterPro" id="IPR033453">
    <property type="entry name" value="Glyco_hydro_30_TIM-barrel"/>
</dbReference>
<keyword evidence="4" id="KW-0732">Signal</keyword>
<gene>
    <name evidence="9" type="ORF">LOTGIDRAFT_101222</name>
</gene>
<dbReference type="Proteomes" id="UP000030746">
    <property type="component" value="Unassembled WGS sequence"/>
</dbReference>
<dbReference type="PANTHER" id="PTHR11069:SF23">
    <property type="entry name" value="LYSOSOMAL ACID GLUCOSYLCERAMIDASE"/>
    <property type="match status" value="1"/>
</dbReference>
<dbReference type="PANTHER" id="PTHR11069">
    <property type="entry name" value="GLUCOSYLCERAMIDASE"/>
    <property type="match status" value="1"/>
</dbReference>
<dbReference type="GO" id="GO:0016020">
    <property type="term" value="C:membrane"/>
    <property type="evidence" value="ECO:0007669"/>
    <property type="project" value="GOC"/>
</dbReference>
<evidence type="ECO:0000259" key="7">
    <source>
        <dbReference type="Pfam" id="PF02055"/>
    </source>
</evidence>
<dbReference type="EC" id="3.2.1.45" evidence="3 6"/>
<dbReference type="InterPro" id="IPR017853">
    <property type="entry name" value="GH"/>
</dbReference>
<evidence type="ECO:0000313" key="9">
    <source>
        <dbReference type="EMBL" id="ESO95087.1"/>
    </source>
</evidence>
<feature type="non-terminal residue" evidence="9">
    <location>
        <position position="1"/>
    </location>
</feature>
<dbReference type="HOGENOM" id="CLU_014379_3_1_1"/>
<feature type="non-terminal residue" evidence="9">
    <location>
        <position position="381"/>
    </location>
</feature>
<dbReference type="Gene3D" id="2.60.40.1180">
    <property type="entry name" value="Golgi alpha-mannosidase II"/>
    <property type="match status" value="1"/>
</dbReference>
<dbReference type="OMA" id="NDAAGYP"/>
<dbReference type="Gene3D" id="3.20.20.80">
    <property type="entry name" value="Glycosidases"/>
    <property type="match status" value="1"/>
</dbReference>
<dbReference type="OrthoDB" id="2160638at2759"/>
<dbReference type="GeneID" id="20229543"/>
<evidence type="ECO:0000256" key="1">
    <source>
        <dbReference type="ARBA" id="ARBA00001013"/>
    </source>
</evidence>
<reference evidence="9 10" key="1">
    <citation type="journal article" date="2013" name="Nature">
        <title>Insights into bilaterian evolution from three spiralian genomes.</title>
        <authorList>
            <person name="Simakov O."/>
            <person name="Marletaz F."/>
            <person name="Cho S.J."/>
            <person name="Edsinger-Gonzales E."/>
            <person name="Havlak P."/>
            <person name="Hellsten U."/>
            <person name="Kuo D.H."/>
            <person name="Larsson T."/>
            <person name="Lv J."/>
            <person name="Arendt D."/>
            <person name="Savage R."/>
            <person name="Osoegawa K."/>
            <person name="de Jong P."/>
            <person name="Grimwood J."/>
            <person name="Chapman J.A."/>
            <person name="Shapiro H."/>
            <person name="Aerts A."/>
            <person name="Otillar R.P."/>
            <person name="Terry A.Y."/>
            <person name="Boore J.L."/>
            <person name="Grigoriev I.V."/>
            <person name="Lindberg D.R."/>
            <person name="Seaver E.C."/>
            <person name="Weisblat D.A."/>
            <person name="Putnam N.H."/>
            <person name="Rokhsar D.S."/>
        </authorList>
    </citation>
    <scope>NUCLEOTIDE SEQUENCE [LARGE SCALE GENOMIC DNA]</scope>
</reference>
<dbReference type="InterPro" id="IPR033452">
    <property type="entry name" value="GH30_C"/>
</dbReference>
<dbReference type="InterPro" id="IPR001139">
    <property type="entry name" value="Glyco_hydro_30"/>
</dbReference>
<keyword evidence="6" id="KW-0746">Sphingolipid metabolism</keyword>
<keyword evidence="10" id="KW-1185">Reference proteome</keyword>
<organism evidence="9 10">
    <name type="scientific">Lottia gigantea</name>
    <name type="common">Giant owl limpet</name>
    <dbReference type="NCBI Taxonomy" id="225164"/>
    <lineage>
        <taxon>Eukaryota</taxon>
        <taxon>Metazoa</taxon>
        <taxon>Spiralia</taxon>
        <taxon>Lophotrochozoa</taxon>
        <taxon>Mollusca</taxon>
        <taxon>Gastropoda</taxon>
        <taxon>Patellogastropoda</taxon>
        <taxon>Lottioidea</taxon>
        <taxon>Lottiidae</taxon>
        <taxon>Lottia</taxon>
    </lineage>
</organism>
<evidence type="ECO:0000256" key="2">
    <source>
        <dbReference type="ARBA" id="ARBA00005382"/>
    </source>
</evidence>
<dbReference type="EMBL" id="KB201701">
    <property type="protein sequence ID" value="ESO95087.1"/>
    <property type="molecule type" value="Genomic_DNA"/>
</dbReference>
<dbReference type="CTD" id="20229543"/>
<dbReference type="Pfam" id="PF02055">
    <property type="entry name" value="Glyco_hydro_30"/>
    <property type="match status" value="1"/>
</dbReference>
<dbReference type="PRINTS" id="PR00843">
    <property type="entry name" value="GLHYDRLASE30"/>
</dbReference>
<dbReference type="KEGG" id="lgi:LOTGIDRAFT_101222"/>
<keyword evidence="6" id="KW-0326">Glycosidase</keyword>
<dbReference type="STRING" id="225164.V4ADZ3"/>
<dbReference type="GO" id="GO:0006680">
    <property type="term" value="P:glucosylceramide catabolic process"/>
    <property type="evidence" value="ECO:0007669"/>
    <property type="project" value="TreeGrafter"/>
</dbReference>
<evidence type="ECO:0000259" key="8">
    <source>
        <dbReference type="Pfam" id="PF17189"/>
    </source>
</evidence>
<keyword evidence="5 6" id="KW-0378">Hydrolase</keyword>
<evidence type="ECO:0000313" key="10">
    <source>
        <dbReference type="Proteomes" id="UP000030746"/>
    </source>
</evidence>
<accession>V4ADZ3</accession>